<gene>
    <name evidence="6" type="primary">LOC116299466</name>
</gene>
<keyword evidence="5" id="KW-1185">Reference proteome</keyword>
<proteinExistence type="inferred from homology"/>
<dbReference type="PANTHER" id="PTHR10517:SF14">
    <property type="entry name" value="FOLATE RECEPTOR 1-RELATED"/>
    <property type="match status" value="1"/>
</dbReference>
<evidence type="ECO:0000256" key="1">
    <source>
        <dbReference type="ARBA" id="ARBA00007932"/>
    </source>
</evidence>
<dbReference type="OrthoDB" id="5959946at2759"/>
<evidence type="ECO:0000256" key="2">
    <source>
        <dbReference type="ARBA" id="ARBA00022729"/>
    </source>
</evidence>
<dbReference type="AlphaFoldDB" id="A0A6P8IE35"/>
<keyword evidence="2" id="KW-0732">Signal</keyword>
<feature type="domain" description="Folate receptor-like" evidence="4">
    <location>
        <begin position="10"/>
        <end position="158"/>
    </location>
</feature>
<evidence type="ECO:0000256" key="3">
    <source>
        <dbReference type="ARBA" id="ARBA00023157"/>
    </source>
</evidence>
<dbReference type="GO" id="GO:0038023">
    <property type="term" value="F:signaling receptor activity"/>
    <property type="evidence" value="ECO:0007669"/>
    <property type="project" value="TreeGrafter"/>
</dbReference>
<organism evidence="5 6">
    <name type="scientific">Actinia tenebrosa</name>
    <name type="common">Australian red waratah sea anemone</name>
    <dbReference type="NCBI Taxonomy" id="6105"/>
    <lineage>
        <taxon>Eukaryota</taxon>
        <taxon>Metazoa</taxon>
        <taxon>Cnidaria</taxon>
        <taxon>Anthozoa</taxon>
        <taxon>Hexacorallia</taxon>
        <taxon>Actiniaria</taxon>
        <taxon>Actiniidae</taxon>
        <taxon>Actinia</taxon>
    </lineage>
</organism>
<dbReference type="InterPro" id="IPR018143">
    <property type="entry name" value="Folate_rcpt-like"/>
</dbReference>
<evidence type="ECO:0000313" key="6">
    <source>
        <dbReference type="RefSeq" id="XP_031563985.1"/>
    </source>
</evidence>
<dbReference type="InParanoid" id="A0A6P8IE35"/>
<dbReference type="InterPro" id="IPR004269">
    <property type="entry name" value="Folate_rcpt"/>
</dbReference>
<accession>A0A6P8IE35</accession>
<dbReference type="PANTHER" id="PTHR10517">
    <property type="entry name" value="FOLATE RECEPTOR"/>
    <property type="match status" value="1"/>
</dbReference>
<keyword evidence="3" id="KW-1015">Disulfide bond</keyword>
<dbReference type="Pfam" id="PF03024">
    <property type="entry name" value="Folate_rec"/>
    <property type="match status" value="1"/>
</dbReference>
<evidence type="ECO:0000313" key="5">
    <source>
        <dbReference type="Proteomes" id="UP000515163"/>
    </source>
</evidence>
<protein>
    <submittedName>
        <fullName evidence="6">Riboflavin-binding protein-like</fullName>
    </submittedName>
</protein>
<dbReference type="RefSeq" id="XP_031563985.1">
    <property type="nucleotide sequence ID" value="XM_031708125.1"/>
</dbReference>
<evidence type="ECO:0000259" key="4">
    <source>
        <dbReference type="Pfam" id="PF03024"/>
    </source>
</evidence>
<comment type="similarity">
    <text evidence="1">Belongs to the folate receptor family.</text>
</comment>
<dbReference type="GeneID" id="116299466"/>
<reference evidence="6" key="1">
    <citation type="submission" date="2025-08" db="UniProtKB">
        <authorList>
            <consortium name="RefSeq"/>
        </authorList>
    </citation>
    <scope>IDENTIFICATION</scope>
    <source>
        <tissue evidence="6">Tentacle</tissue>
    </source>
</reference>
<name>A0A6P8IE35_ACTTE</name>
<dbReference type="KEGG" id="aten:116299466"/>
<dbReference type="GO" id="GO:0009897">
    <property type="term" value="C:external side of plasma membrane"/>
    <property type="evidence" value="ECO:0007669"/>
    <property type="project" value="TreeGrafter"/>
</dbReference>
<dbReference type="Proteomes" id="UP000515163">
    <property type="component" value="Unplaced"/>
</dbReference>
<sequence>MDGAKKGPGFATCFPWKNKSCCWANTTVELKKNIVKNILHLDWEYCGNLSESCKKYLLHEACFYFCDPNLVKWKTTGAYVSELPICSDACDKWLEACKNDKTYSENWMDDYTLYHSKKGPIKTNRPCRTFAEVFQNGEGLCNKVYGLAFKYERSSNCLVFNFKGENPNDKVVPAPSSSS</sequence>